<evidence type="ECO:0000256" key="6">
    <source>
        <dbReference type="ARBA" id="ARBA00022958"/>
    </source>
</evidence>
<feature type="compositionally biased region" description="Polar residues" evidence="11">
    <location>
        <begin position="806"/>
        <end position="816"/>
    </location>
</feature>
<dbReference type="InterPro" id="IPR015958">
    <property type="entry name" value="Trk1_fungi"/>
</dbReference>
<evidence type="ECO:0000313" key="12">
    <source>
        <dbReference type="EMBL" id="KAL0634016.1"/>
    </source>
</evidence>
<feature type="transmembrane region" description="Helical" evidence="10">
    <location>
        <begin position="428"/>
        <end position="447"/>
    </location>
</feature>
<dbReference type="InterPro" id="IPR003445">
    <property type="entry name" value="Cat_transpt"/>
</dbReference>
<dbReference type="NCBIfam" id="TIGR00934">
    <property type="entry name" value="2a38euk"/>
    <property type="match status" value="1"/>
</dbReference>
<accession>A0ABR3GEL0</accession>
<feature type="region of interest" description="Disordered" evidence="11">
    <location>
        <begin position="262"/>
        <end position="287"/>
    </location>
</feature>
<evidence type="ECO:0000256" key="10">
    <source>
        <dbReference type="PIRNR" id="PIRNR002450"/>
    </source>
</evidence>
<keyword evidence="3 10" id="KW-0813">Transport</keyword>
<dbReference type="PANTHER" id="PTHR31064:SF30">
    <property type="entry name" value="HIGH-AFFINITY POTASSIUM TRANSPORT PROTEIN-RELATED"/>
    <property type="match status" value="1"/>
</dbReference>
<feature type="transmembrane region" description="Helical" evidence="10">
    <location>
        <begin position="71"/>
        <end position="96"/>
    </location>
</feature>
<dbReference type="InterPro" id="IPR004773">
    <property type="entry name" value="K/Na_transp_Trk1/HKT1"/>
</dbReference>
<evidence type="ECO:0000256" key="7">
    <source>
        <dbReference type="ARBA" id="ARBA00022989"/>
    </source>
</evidence>
<feature type="transmembrane region" description="Helical" evidence="10">
    <location>
        <begin position="12"/>
        <end position="34"/>
    </location>
</feature>
<keyword evidence="9 10" id="KW-0472">Membrane</keyword>
<name>A0ABR3GEL0_9PEZI</name>
<keyword evidence="4 10" id="KW-0633">Potassium transport</keyword>
<comment type="caution">
    <text evidence="12">The sequence shown here is derived from an EMBL/GenBank/DDBJ whole genome shotgun (WGS) entry which is preliminary data.</text>
</comment>
<keyword evidence="6 10" id="KW-0630">Potassium</keyword>
<evidence type="ECO:0000313" key="13">
    <source>
        <dbReference type="Proteomes" id="UP001447188"/>
    </source>
</evidence>
<feature type="region of interest" description="Disordered" evidence="11">
    <location>
        <begin position="789"/>
        <end position="816"/>
    </location>
</feature>
<keyword evidence="8 10" id="KW-0406">Ion transport</keyword>
<organism evidence="12 13">
    <name type="scientific">Discina gigas</name>
    <dbReference type="NCBI Taxonomy" id="1032678"/>
    <lineage>
        <taxon>Eukaryota</taxon>
        <taxon>Fungi</taxon>
        <taxon>Dikarya</taxon>
        <taxon>Ascomycota</taxon>
        <taxon>Pezizomycotina</taxon>
        <taxon>Pezizomycetes</taxon>
        <taxon>Pezizales</taxon>
        <taxon>Discinaceae</taxon>
        <taxon>Discina</taxon>
    </lineage>
</organism>
<dbReference type="PANTHER" id="PTHR31064">
    <property type="entry name" value="POTASSIUM TRANSPORT PROTEIN DDB_G0292412-RELATED"/>
    <property type="match status" value="1"/>
</dbReference>
<feature type="compositionally biased region" description="Basic and acidic residues" evidence="11">
    <location>
        <begin position="269"/>
        <end position="281"/>
    </location>
</feature>
<evidence type="ECO:0000256" key="2">
    <source>
        <dbReference type="ARBA" id="ARBA00009137"/>
    </source>
</evidence>
<evidence type="ECO:0000256" key="9">
    <source>
        <dbReference type="ARBA" id="ARBA00023136"/>
    </source>
</evidence>
<feature type="compositionally biased region" description="Polar residues" evidence="11">
    <location>
        <begin position="174"/>
        <end position="194"/>
    </location>
</feature>
<evidence type="ECO:0000256" key="1">
    <source>
        <dbReference type="ARBA" id="ARBA00004141"/>
    </source>
</evidence>
<feature type="transmembrane region" description="Helical" evidence="10">
    <location>
        <begin position="705"/>
        <end position="729"/>
    </location>
</feature>
<dbReference type="InterPro" id="IPR051143">
    <property type="entry name" value="TrkH_K-transport"/>
</dbReference>
<keyword evidence="13" id="KW-1185">Reference proteome</keyword>
<reference evidence="12 13" key="1">
    <citation type="submission" date="2024-02" db="EMBL/GenBank/DDBJ databases">
        <title>Discinaceae phylogenomics.</title>
        <authorList>
            <person name="Dirks A.C."/>
            <person name="James T.Y."/>
        </authorList>
    </citation>
    <scope>NUCLEOTIDE SEQUENCE [LARGE SCALE GENOMIC DNA]</scope>
    <source>
        <strain evidence="12 13">ACD0624</strain>
    </source>
</reference>
<feature type="transmembrane region" description="Helical" evidence="10">
    <location>
        <begin position="496"/>
        <end position="524"/>
    </location>
</feature>
<dbReference type="Pfam" id="PF02386">
    <property type="entry name" value="TrkH"/>
    <property type="match status" value="1"/>
</dbReference>
<dbReference type="EMBL" id="JBBBZM010000106">
    <property type="protein sequence ID" value="KAL0634016.1"/>
    <property type="molecule type" value="Genomic_DNA"/>
</dbReference>
<keyword evidence="7 10" id="KW-1133">Transmembrane helix</keyword>
<evidence type="ECO:0000256" key="11">
    <source>
        <dbReference type="SAM" id="MobiDB-lite"/>
    </source>
</evidence>
<protein>
    <recommendedName>
        <fullName evidence="10">Potassium transport protein</fullName>
    </recommendedName>
</protein>
<feature type="compositionally biased region" description="Low complexity" evidence="11">
    <location>
        <begin position="204"/>
        <end position="214"/>
    </location>
</feature>
<evidence type="ECO:0000256" key="8">
    <source>
        <dbReference type="ARBA" id="ARBA00023065"/>
    </source>
</evidence>
<feature type="transmembrane region" description="Helical" evidence="10">
    <location>
        <begin position="558"/>
        <end position="578"/>
    </location>
</feature>
<sequence>MGLPQVNFKSNLNFITVHYLYFLSVIIVGSLIIYPMKNMAYIDALLFASGGATQSGLNPVDINTMPLYQQIVIYILPMVTTPIFVNTCVVFVRLYWFEKRFENIVNLTRQPSRARAALDAATSIGNEELGVRGREIKVLHAESLVPTPSKETIDVEDAGIGRIYTETTQVVTDDDSLNFSPRESRSTFPRNSTDTGHRGRRISRSQSPGGASSSTEGPSSMSIPRIIEPSNIQFVNLPLPPNRESDITAPHITFEQRIPSSGRALRIPGPREFEKGDRAHEVDDEDDSNTLYRARTTGDVDRSGSSYAFELGSPASRTISLGNAATGGSGNMRMRRVSTTVDRFLPRASTIERVVSSAFAMGPHPRKRNMSPLSRFSRKANKEPPNMPYLSYTPTVGRNSQFVDLTDEQRDELGGIEYRSLKLLAKVLVGYYVFFHLFGIVCLLPWIHSMGSYKDYVKSIGADPTWWAIYTSQTMFNDLGFTLTPDSMISFQRATFVLLITAFLIVIGNTGFPCMLRLIIWVGFKICPENSAHRESLNFLLDHPRRCFTLLFPSGTTWILFWILVVLNTLDVILFIVLDLNDAEVTDIPLGSRIMGAIFQAVSTRTSGTSVINLADLHPAIQVSYMFMMYISVFPVAISVRKTNVYEESSLGIYANSDEPQDGAKTSFVGAHLRKQLSFDLWYIFLGLFIISIAEGSHIENRTDYAFTTFAILFEIVSAYGTVGLSLGYPGVNTSFCGQFSIVSKLVIVAMQIRGRHRGLPYELDRAILLPSETLQMQEAKDAQMRQLRRRGSSFSQVDVRRPPTGNHSLASQGDD</sequence>
<proteinExistence type="inferred from homology"/>
<evidence type="ECO:0000256" key="3">
    <source>
        <dbReference type="ARBA" id="ARBA00022448"/>
    </source>
</evidence>
<evidence type="ECO:0000256" key="5">
    <source>
        <dbReference type="ARBA" id="ARBA00022692"/>
    </source>
</evidence>
<feature type="transmembrane region" description="Helical" evidence="10">
    <location>
        <begin position="681"/>
        <end position="699"/>
    </location>
</feature>
<gene>
    <name evidence="12" type="primary">TRK1_2</name>
    <name evidence="12" type="ORF">Q9L58_007034</name>
</gene>
<feature type="region of interest" description="Disordered" evidence="11">
    <location>
        <begin position="174"/>
        <end position="226"/>
    </location>
</feature>
<dbReference type="PIRSF" id="PIRSF002450">
    <property type="entry name" value="K+_transpter_TRK"/>
    <property type="match status" value="1"/>
</dbReference>
<keyword evidence="5 10" id="KW-0812">Transmembrane</keyword>
<dbReference type="Proteomes" id="UP001447188">
    <property type="component" value="Unassembled WGS sequence"/>
</dbReference>
<comment type="subcellular location">
    <subcellularLocation>
        <location evidence="1">Membrane</location>
        <topology evidence="1">Multi-pass membrane protein</topology>
    </subcellularLocation>
</comment>
<feature type="transmembrane region" description="Helical" evidence="10">
    <location>
        <begin position="620"/>
        <end position="640"/>
    </location>
</feature>
<evidence type="ECO:0000256" key="4">
    <source>
        <dbReference type="ARBA" id="ARBA00022538"/>
    </source>
</evidence>
<comment type="similarity">
    <text evidence="2 10">Belongs to the TrkH potassium transport family.</text>
</comment>